<gene>
    <name evidence="2" type="ORF">RS86_00850</name>
</gene>
<evidence type="ECO:0000313" key="3">
    <source>
        <dbReference type="Proteomes" id="UP000033740"/>
    </source>
</evidence>
<feature type="region of interest" description="Disordered" evidence="1">
    <location>
        <begin position="418"/>
        <end position="438"/>
    </location>
</feature>
<dbReference type="STRING" id="582680.RS86_00850"/>
<dbReference type="RefSeq" id="WP_045270959.1">
    <property type="nucleotide sequence ID" value="NZ_JYIX01000027.1"/>
</dbReference>
<evidence type="ECO:0000313" key="2">
    <source>
        <dbReference type="EMBL" id="KJL34595.1"/>
    </source>
</evidence>
<organism evidence="2 3">
    <name type="scientific">Microbacterium azadirachtae</name>
    <dbReference type="NCBI Taxonomy" id="582680"/>
    <lineage>
        <taxon>Bacteria</taxon>
        <taxon>Bacillati</taxon>
        <taxon>Actinomycetota</taxon>
        <taxon>Actinomycetes</taxon>
        <taxon>Micrococcales</taxon>
        <taxon>Microbacteriaceae</taxon>
        <taxon>Microbacterium</taxon>
    </lineage>
</organism>
<evidence type="ECO:0000256" key="1">
    <source>
        <dbReference type="SAM" id="MobiDB-lite"/>
    </source>
</evidence>
<dbReference type="EMBL" id="JYIX01000027">
    <property type="protein sequence ID" value="KJL34595.1"/>
    <property type="molecule type" value="Genomic_DNA"/>
</dbReference>
<comment type="caution">
    <text evidence="2">The sequence shown here is derived from an EMBL/GenBank/DDBJ whole genome shotgun (WGS) entry which is preliminary data.</text>
</comment>
<sequence length="438" mass="47017">MTDYSEFHEAPDDTGNEIELISDGDGLIAIGPPAAVELLVASAGVPSRELDLRPLNSAVAKSGSALQGASEISANAGRWMKLTEESARAAHSANLVQRSGGQFVQATTRGASGQFTKNLQIIKPGNAGAFLTNPAMLAGVGGIMAQYAMQQQMEEITEYLAKIDAKVDDILRAQKDAVLADMIGVELMLDEAMAVRTEVGRVSEVTWSKIQGSASTIARTQAYALRQLDGLAEKLEKETKMGDLAELSKQAQDTVVEWLAVLARCFQLQDAMAVLEIDRVLDSSPDEIDSHRLALHTARQRRQDAISMATSQLVSRMDAAATRANAKVLLNPVSAKVVVNASNEVASGVRDLHLTLGLADERDFVEARRWSAAAADVRDDMLGASKNGLQAAGRFSTEMLENARQSTGRLAEKLANRLQRTGDSSSTDNQSHLEEEQS</sequence>
<dbReference type="Proteomes" id="UP000033740">
    <property type="component" value="Unassembled WGS sequence"/>
</dbReference>
<accession>A0A0F0LQP6</accession>
<feature type="compositionally biased region" description="Polar residues" evidence="1">
    <location>
        <begin position="418"/>
        <end position="430"/>
    </location>
</feature>
<dbReference type="AlphaFoldDB" id="A0A0F0LQP6"/>
<proteinExistence type="predicted"/>
<keyword evidence="3" id="KW-1185">Reference proteome</keyword>
<protein>
    <recommendedName>
        <fullName evidence="4">Toxic anion resistance protein (TelA)</fullName>
    </recommendedName>
</protein>
<name>A0A0F0LQP6_9MICO</name>
<reference evidence="2 3" key="1">
    <citation type="submission" date="2015-02" db="EMBL/GenBank/DDBJ databases">
        <title>Draft genome sequences of ten Microbacterium spp. with emphasis on heavy metal contaminated environments.</title>
        <authorList>
            <person name="Corretto E."/>
        </authorList>
    </citation>
    <scope>NUCLEOTIDE SEQUENCE [LARGE SCALE GENOMIC DNA]</scope>
    <source>
        <strain evidence="2 3">ARN176</strain>
    </source>
</reference>
<evidence type="ECO:0008006" key="4">
    <source>
        <dbReference type="Google" id="ProtNLM"/>
    </source>
</evidence>
<dbReference type="PATRIC" id="fig|582680.6.peg.875"/>